<feature type="transmembrane region" description="Helical" evidence="2">
    <location>
        <begin position="91"/>
        <end position="110"/>
    </location>
</feature>
<keyword evidence="4" id="KW-1185">Reference proteome</keyword>
<feature type="region of interest" description="Disordered" evidence="1">
    <location>
        <begin position="116"/>
        <end position="255"/>
    </location>
</feature>
<feature type="compositionally biased region" description="Acidic residues" evidence="1">
    <location>
        <begin position="167"/>
        <end position="248"/>
    </location>
</feature>
<dbReference type="PANTHER" id="PTHR48147:SF3">
    <property type="entry name" value="MYELIN TRANSCRIPTION FACTOR 1-LIKE PROTEIN"/>
    <property type="match status" value="1"/>
</dbReference>
<dbReference type="Proteomes" id="UP000028990">
    <property type="component" value="Unassembled WGS sequence"/>
</dbReference>
<proteinExistence type="predicted"/>
<evidence type="ECO:0000313" key="4">
    <source>
        <dbReference type="Proteomes" id="UP000028990"/>
    </source>
</evidence>
<evidence type="ECO:0000256" key="2">
    <source>
        <dbReference type="SAM" id="Phobius"/>
    </source>
</evidence>
<evidence type="ECO:0000313" key="3">
    <source>
        <dbReference type="EMBL" id="KFO31221.1"/>
    </source>
</evidence>
<sequence>MDMDAEEKRHRTRSKGVRVPVEPAVQELFRSLGSLLMPCCTDEIYPPDPLIKSTRPQPGLCLSFGLGCPSLGDRESFSLPTRSAWHLYNRLFPVAAAPLLAVMAVVTLVANMRDTEEPSRPSDLVSIPSPELSQSRAPGIHMDLQPQEPAPKRKPFAVKADSSSVDECYESDGTEDMDEKEEDEEEDFSEDNEEQGDEDDEEEEEVDREEEEEIEEEEDDDDDEDGDDVEEEEEEEEEDEEEEEEEENALSLSATMVYIYVLFLFTSP</sequence>
<organism evidence="3 4">
    <name type="scientific">Fukomys damarensis</name>
    <name type="common">Damaraland mole rat</name>
    <name type="synonym">Cryptomys damarensis</name>
    <dbReference type="NCBI Taxonomy" id="885580"/>
    <lineage>
        <taxon>Eukaryota</taxon>
        <taxon>Metazoa</taxon>
        <taxon>Chordata</taxon>
        <taxon>Craniata</taxon>
        <taxon>Vertebrata</taxon>
        <taxon>Euteleostomi</taxon>
        <taxon>Mammalia</taxon>
        <taxon>Eutheria</taxon>
        <taxon>Euarchontoglires</taxon>
        <taxon>Glires</taxon>
        <taxon>Rodentia</taxon>
        <taxon>Hystricomorpha</taxon>
        <taxon>Bathyergidae</taxon>
        <taxon>Fukomys</taxon>
    </lineage>
</organism>
<reference evidence="3 4" key="1">
    <citation type="submission" date="2013-11" db="EMBL/GenBank/DDBJ databases">
        <title>The Damaraland mole rat (Fukomys damarensis) genome and evolution of African mole rats.</title>
        <authorList>
            <person name="Gladyshev V.N."/>
            <person name="Fang X."/>
        </authorList>
    </citation>
    <scope>NUCLEOTIDE SEQUENCE [LARGE SCALE GENOMIC DNA]</scope>
    <source>
        <tissue evidence="3">Liver</tissue>
    </source>
</reference>
<dbReference type="EMBL" id="KN122310">
    <property type="protein sequence ID" value="KFO31221.1"/>
    <property type="molecule type" value="Genomic_DNA"/>
</dbReference>
<evidence type="ECO:0000256" key="1">
    <source>
        <dbReference type="SAM" id="MobiDB-lite"/>
    </source>
</evidence>
<name>A0A091E7X3_FUKDA</name>
<keyword evidence="2" id="KW-0812">Transmembrane</keyword>
<keyword evidence="2" id="KW-1133">Transmembrane helix</keyword>
<protein>
    <submittedName>
        <fullName evidence="3">Myelin transcription factor 1-like protein</fullName>
    </submittedName>
</protein>
<gene>
    <name evidence="3" type="ORF">H920_07412</name>
</gene>
<accession>A0A091E7X3</accession>
<dbReference type="AlphaFoldDB" id="A0A091E7X3"/>
<keyword evidence="2" id="KW-0472">Membrane</keyword>
<dbReference type="PANTHER" id="PTHR48147">
    <property type="entry name" value="PROTEIN CBG23787"/>
    <property type="match status" value="1"/>
</dbReference>